<dbReference type="EMBL" id="JHEM01000026">
    <property type="protein sequence ID" value="KCB22056.1"/>
    <property type="molecule type" value="Genomic_DNA"/>
</dbReference>
<evidence type="ECO:0000313" key="2">
    <source>
        <dbReference type="Proteomes" id="UP000025748"/>
    </source>
</evidence>
<dbReference type="Proteomes" id="UP000025748">
    <property type="component" value="Unassembled WGS sequence"/>
</dbReference>
<sequence>MRACKAWIRSLGRVGIKKYAPKKQMIYVETKKKHMFYPFWGNR</sequence>
<evidence type="ECO:0000313" key="1">
    <source>
        <dbReference type="EMBL" id="KCB22056.1"/>
    </source>
</evidence>
<name>A0ABR4QW89_9BORD</name>
<keyword evidence="2" id="KW-1185">Reference proteome</keyword>
<reference evidence="1 2" key="1">
    <citation type="submission" date="2014-03" db="EMBL/GenBank/DDBJ databases">
        <title>Genome sequence of Bordetella hinzii.</title>
        <authorList>
            <person name="Register K."/>
            <person name="Harvill E."/>
            <person name="Goodfield L.L."/>
            <person name="Ivanov Y.V."/>
            <person name="Meyer J.A."/>
            <person name="Muse S.J."/>
            <person name="Jacobs N."/>
            <person name="Bendor L."/>
            <person name="Smallridge W.E."/>
            <person name="Brinkac L.M."/>
            <person name="Sanka R."/>
            <person name="Kim M."/>
            <person name="Losada L."/>
        </authorList>
    </citation>
    <scope>NUCLEOTIDE SEQUENCE [LARGE SCALE GENOMIC DNA]</scope>
    <source>
        <strain evidence="1 2">OH87 BAL007II</strain>
    </source>
</reference>
<accession>A0ABR4QW89</accession>
<proteinExistence type="predicted"/>
<comment type="caution">
    <text evidence="1">The sequence shown here is derived from an EMBL/GenBank/DDBJ whole genome shotgun (WGS) entry which is preliminary data.</text>
</comment>
<protein>
    <submittedName>
        <fullName evidence="1">Uncharacterized protein</fullName>
    </submittedName>
</protein>
<organism evidence="1 2">
    <name type="scientific">Bordetella hinzii OH87 BAL007II</name>
    <dbReference type="NCBI Taxonomy" id="1331262"/>
    <lineage>
        <taxon>Bacteria</taxon>
        <taxon>Pseudomonadati</taxon>
        <taxon>Pseudomonadota</taxon>
        <taxon>Betaproteobacteria</taxon>
        <taxon>Burkholderiales</taxon>
        <taxon>Alcaligenaceae</taxon>
        <taxon>Bordetella</taxon>
    </lineage>
</organism>
<gene>
    <name evidence="1" type="ORF">L544_2327</name>
</gene>